<sequence length="110" mass="11832">MANSPRRSTSSDTSLEELSPALLETIQETIVATIREKLTTLAPTCVATPSDVGALEEGPTQLAPAPFVTEGLDTLMQSQSGDAFPQWLARLECLQKGLSDVQYQVMRAPL</sequence>
<dbReference type="AlphaFoldDB" id="A0AAW2PJW9"/>
<protein>
    <submittedName>
        <fullName evidence="1">Uncharacterized protein</fullName>
    </submittedName>
</protein>
<gene>
    <name evidence="1" type="ORF">Sradi_3984600</name>
</gene>
<accession>A0AAW2PJW9</accession>
<reference evidence="1" key="2">
    <citation type="journal article" date="2024" name="Plant">
        <title>Genomic evolution and insights into agronomic trait innovations of Sesamum species.</title>
        <authorList>
            <person name="Miao H."/>
            <person name="Wang L."/>
            <person name="Qu L."/>
            <person name="Liu H."/>
            <person name="Sun Y."/>
            <person name="Le M."/>
            <person name="Wang Q."/>
            <person name="Wei S."/>
            <person name="Zheng Y."/>
            <person name="Lin W."/>
            <person name="Duan Y."/>
            <person name="Cao H."/>
            <person name="Xiong S."/>
            <person name="Wang X."/>
            <person name="Wei L."/>
            <person name="Li C."/>
            <person name="Ma Q."/>
            <person name="Ju M."/>
            <person name="Zhao R."/>
            <person name="Li G."/>
            <person name="Mu C."/>
            <person name="Tian Q."/>
            <person name="Mei H."/>
            <person name="Zhang T."/>
            <person name="Gao T."/>
            <person name="Zhang H."/>
        </authorList>
    </citation>
    <scope>NUCLEOTIDE SEQUENCE</scope>
    <source>
        <strain evidence="1">G02</strain>
    </source>
</reference>
<organism evidence="1">
    <name type="scientific">Sesamum radiatum</name>
    <name type="common">Black benniseed</name>
    <dbReference type="NCBI Taxonomy" id="300843"/>
    <lineage>
        <taxon>Eukaryota</taxon>
        <taxon>Viridiplantae</taxon>
        <taxon>Streptophyta</taxon>
        <taxon>Embryophyta</taxon>
        <taxon>Tracheophyta</taxon>
        <taxon>Spermatophyta</taxon>
        <taxon>Magnoliopsida</taxon>
        <taxon>eudicotyledons</taxon>
        <taxon>Gunneridae</taxon>
        <taxon>Pentapetalae</taxon>
        <taxon>asterids</taxon>
        <taxon>lamiids</taxon>
        <taxon>Lamiales</taxon>
        <taxon>Pedaliaceae</taxon>
        <taxon>Sesamum</taxon>
    </lineage>
</organism>
<reference evidence="1" key="1">
    <citation type="submission" date="2020-06" db="EMBL/GenBank/DDBJ databases">
        <authorList>
            <person name="Li T."/>
            <person name="Hu X."/>
            <person name="Zhang T."/>
            <person name="Song X."/>
            <person name="Zhang H."/>
            <person name="Dai N."/>
            <person name="Sheng W."/>
            <person name="Hou X."/>
            <person name="Wei L."/>
        </authorList>
    </citation>
    <scope>NUCLEOTIDE SEQUENCE</scope>
    <source>
        <strain evidence="1">G02</strain>
        <tissue evidence="1">Leaf</tissue>
    </source>
</reference>
<evidence type="ECO:0000313" key="1">
    <source>
        <dbReference type="EMBL" id="KAL0355377.1"/>
    </source>
</evidence>
<name>A0AAW2PJW9_SESRA</name>
<dbReference type="EMBL" id="JACGWJ010000017">
    <property type="protein sequence ID" value="KAL0355377.1"/>
    <property type="molecule type" value="Genomic_DNA"/>
</dbReference>
<proteinExistence type="predicted"/>
<comment type="caution">
    <text evidence="1">The sequence shown here is derived from an EMBL/GenBank/DDBJ whole genome shotgun (WGS) entry which is preliminary data.</text>
</comment>